<dbReference type="GO" id="GO:0046872">
    <property type="term" value="F:metal ion binding"/>
    <property type="evidence" value="ECO:0007669"/>
    <property type="project" value="UniProtKB-KW"/>
</dbReference>
<dbReference type="Pfam" id="PF13353">
    <property type="entry name" value="Fer4_12"/>
    <property type="match status" value="1"/>
</dbReference>
<dbReference type="GO" id="GO:0003824">
    <property type="term" value="F:catalytic activity"/>
    <property type="evidence" value="ECO:0007669"/>
    <property type="project" value="InterPro"/>
</dbReference>
<name>X1NIK0_9ZZZZ</name>
<keyword evidence="6" id="KW-0411">Iron-sulfur</keyword>
<evidence type="ECO:0000313" key="7">
    <source>
        <dbReference type="EMBL" id="GAI30031.1"/>
    </source>
</evidence>
<evidence type="ECO:0000256" key="2">
    <source>
        <dbReference type="ARBA" id="ARBA00022485"/>
    </source>
</evidence>
<dbReference type="CDD" id="cd01335">
    <property type="entry name" value="Radical_SAM"/>
    <property type="match status" value="1"/>
</dbReference>
<evidence type="ECO:0000256" key="5">
    <source>
        <dbReference type="ARBA" id="ARBA00023004"/>
    </source>
</evidence>
<dbReference type="InterPro" id="IPR013785">
    <property type="entry name" value="Aldolase_TIM"/>
</dbReference>
<reference evidence="7" key="1">
    <citation type="journal article" date="2014" name="Front. Microbiol.">
        <title>High frequency of phylogenetically diverse reductive dehalogenase-homologous genes in deep subseafloor sedimentary metagenomes.</title>
        <authorList>
            <person name="Kawai M."/>
            <person name="Futagami T."/>
            <person name="Toyoda A."/>
            <person name="Takaki Y."/>
            <person name="Nishi S."/>
            <person name="Hori S."/>
            <person name="Arai W."/>
            <person name="Tsubouchi T."/>
            <person name="Morono Y."/>
            <person name="Uchiyama I."/>
            <person name="Ito T."/>
            <person name="Fujiyama A."/>
            <person name="Inagaki F."/>
            <person name="Takami H."/>
        </authorList>
    </citation>
    <scope>NUCLEOTIDE SEQUENCE</scope>
    <source>
        <strain evidence="7">Expedition CK06-06</strain>
    </source>
</reference>
<dbReference type="InterPro" id="IPR007197">
    <property type="entry name" value="rSAM"/>
</dbReference>
<dbReference type="AlphaFoldDB" id="X1NIK0"/>
<dbReference type="InterPro" id="IPR058240">
    <property type="entry name" value="rSAM_sf"/>
</dbReference>
<evidence type="ECO:0000256" key="6">
    <source>
        <dbReference type="ARBA" id="ARBA00023014"/>
    </source>
</evidence>
<evidence type="ECO:0000256" key="1">
    <source>
        <dbReference type="ARBA" id="ARBA00001966"/>
    </source>
</evidence>
<comment type="caution">
    <text evidence="7">The sequence shown here is derived from an EMBL/GenBank/DDBJ whole genome shotgun (WGS) entry which is preliminary data.</text>
</comment>
<evidence type="ECO:0000256" key="3">
    <source>
        <dbReference type="ARBA" id="ARBA00022691"/>
    </source>
</evidence>
<dbReference type="InterPro" id="IPR034457">
    <property type="entry name" value="Organic_radical-activating"/>
</dbReference>
<dbReference type="GO" id="GO:0051539">
    <property type="term" value="F:4 iron, 4 sulfur cluster binding"/>
    <property type="evidence" value="ECO:0007669"/>
    <property type="project" value="UniProtKB-KW"/>
</dbReference>
<dbReference type="PANTHER" id="PTHR30352">
    <property type="entry name" value="PYRUVATE FORMATE-LYASE-ACTIVATING ENZYME"/>
    <property type="match status" value="1"/>
</dbReference>
<sequence length="106" mass="11941">MIIGGLQKLTLIDYPGKIACTVFLQGCNYRCPFCYNPELVLREEIKKHLPIPEKDFFQFLKQGLSPDNDSSHLEGVSIGGGEPFINQDLPTYCRKDAKNLHGKTLN</sequence>
<evidence type="ECO:0008006" key="8">
    <source>
        <dbReference type="Google" id="ProtNLM"/>
    </source>
</evidence>
<keyword evidence="5" id="KW-0408">Iron</keyword>
<proteinExistence type="predicted"/>
<evidence type="ECO:0000256" key="4">
    <source>
        <dbReference type="ARBA" id="ARBA00022723"/>
    </source>
</evidence>
<keyword evidence="2" id="KW-0004">4Fe-4S</keyword>
<comment type="cofactor">
    <cofactor evidence="1">
        <name>[4Fe-4S] cluster</name>
        <dbReference type="ChEBI" id="CHEBI:49883"/>
    </cofactor>
</comment>
<organism evidence="7">
    <name type="scientific">marine sediment metagenome</name>
    <dbReference type="NCBI Taxonomy" id="412755"/>
    <lineage>
        <taxon>unclassified sequences</taxon>
        <taxon>metagenomes</taxon>
        <taxon>ecological metagenomes</taxon>
    </lineage>
</organism>
<dbReference type="EMBL" id="BARV01016702">
    <property type="protein sequence ID" value="GAI30031.1"/>
    <property type="molecule type" value="Genomic_DNA"/>
</dbReference>
<keyword evidence="4" id="KW-0479">Metal-binding</keyword>
<dbReference type="Gene3D" id="3.20.20.70">
    <property type="entry name" value="Aldolase class I"/>
    <property type="match status" value="1"/>
</dbReference>
<accession>X1NIK0</accession>
<protein>
    <recommendedName>
        <fullName evidence="8">Radical SAM core domain-containing protein</fullName>
    </recommendedName>
</protein>
<dbReference type="PANTHER" id="PTHR30352:SF13">
    <property type="entry name" value="GLYCYL-RADICAL ENZYME ACTIVATING ENZYME YJJW-RELATED"/>
    <property type="match status" value="1"/>
</dbReference>
<dbReference type="SFLD" id="SFLDS00029">
    <property type="entry name" value="Radical_SAM"/>
    <property type="match status" value="1"/>
</dbReference>
<keyword evidence="3" id="KW-0949">S-adenosyl-L-methionine</keyword>
<dbReference type="SUPFAM" id="SSF102114">
    <property type="entry name" value="Radical SAM enzymes"/>
    <property type="match status" value="1"/>
</dbReference>
<gene>
    <name evidence="7" type="ORF">S06H3_28597</name>
</gene>